<sequence length="122" mass="13691">DIPENIVLEIEPDLEKNNLDMTNNDNDNEFIDSNLELPGINKTNEDKENYETIPIFQKIHNTTSFEIGDYVKLDCANGVLDTCFCTSDIGLLESSNYPELTKILSIQLSLHIAAIKQSSISI</sequence>
<organism evidence="1 2">
    <name type="scientific">Dentiscutata erythropus</name>
    <dbReference type="NCBI Taxonomy" id="1348616"/>
    <lineage>
        <taxon>Eukaryota</taxon>
        <taxon>Fungi</taxon>
        <taxon>Fungi incertae sedis</taxon>
        <taxon>Mucoromycota</taxon>
        <taxon>Glomeromycotina</taxon>
        <taxon>Glomeromycetes</taxon>
        <taxon>Diversisporales</taxon>
        <taxon>Gigasporaceae</taxon>
        <taxon>Dentiscutata</taxon>
    </lineage>
</organism>
<comment type="caution">
    <text evidence="1">The sequence shown here is derived from an EMBL/GenBank/DDBJ whole genome shotgun (WGS) entry which is preliminary data.</text>
</comment>
<name>A0A9N9JEW9_9GLOM</name>
<accession>A0A9N9JEW9</accession>
<dbReference type="AlphaFoldDB" id="A0A9N9JEW9"/>
<evidence type="ECO:0000313" key="2">
    <source>
        <dbReference type="Proteomes" id="UP000789405"/>
    </source>
</evidence>
<feature type="non-terminal residue" evidence="1">
    <location>
        <position position="122"/>
    </location>
</feature>
<keyword evidence="2" id="KW-1185">Reference proteome</keyword>
<gene>
    <name evidence="1" type="ORF">DERYTH_LOCUS19369</name>
</gene>
<feature type="non-terminal residue" evidence="1">
    <location>
        <position position="1"/>
    </location>
</feature>
<protein>
    <submittedName>
        <fullName evidence="1">18524_t:CDS:1</fullName>
    </submittedName>
</protein>
<reference evidence="1" key="1">
    <citation type="submission" date="2021-06" db="EMBL/GenBank/DDBJ databases">
        <authorList>
            <person name="Kallberg Y."/>
            <person name="Tangrot J."/>
            <person name="Rosling A."/>
        </authorList>
    </citation>
    <scope>NUCLEOTIDE SEQUENCE</scope>
    <source>
        <strain evidence="1">MA453B</strain>
    </source>
</reference>
<proteinExistence type="predicted"/>
<dbReference type="EMBL" id="CAJVPY010021110">
    <property type="protein sequence ID" value="CAG8778340.1"/>
    <property type="molecule type" value="Genomic_DNA"/>
</dbReference>
<evidence type="ECO:0000313" key="1">
    <source>
        <dbReference type="EMBL" id="CAG8778340.1"/>
    </source>
</evidence>
<dbReference type="Proteomes" id="UP000789405">
    <property type="component" value="Unassembled WGS sequence"/>
</dbReference>